<comment type="caution">
    <text evidence="3">The sequence shown here is derived from an EMBL/GenBank/DDBJ whole genome shotgun (WGS) entry which is preliminary data.</text>
</comment>
<evidence type="ECO:0000313" key="4">
    <source>
        <dbReference type="Proteomes" id="UP000243217"/>
    </source>
</evidence>
<dbReference type="InterPro" id="IPR052815">
    <property type="entry name" value="PDCD2-like_regulator"/>
</dbReference>
<dbReference type="Pfam" id="PF04194">
    <property type="entry name" value="PDCD2_C"/>
    <property type="match status" value="1"/>
</dbReference>
<dbReference type="PANTHER" id="PTHR46421:SF1">
    <property type="entry name" value="PROGRAMMED CELL DEATH PROTEIN 2-LIKE"/>
    <property type="match status" value="1"/>
</dbReference>
<dbReference type="EMBL" id="JNBS01000671">
    <property type="protein sequence ID" value="OQS04165.1"/>
    <property type="molecule type" value="Genomic_DNA"/>
</dbReference>
<feature type="region of interest" description="Disordered" evidence="1">
    <location>
        <begin position="96"/>
        <end position="123"/>
    </location>
</feature>
<reference evidence="3 4" key="1">
    <citation type="journal article" date="2014" name="Genome Biol. Evol.">
        <title>The secreted proteins of Achlya hypogyna and Thraustotheca clavata identify the ancestral oomycete secretome and reveal gene acquisitions by horizontal gene transfer.</title>
        <authorList>
            <person name="Misner I."/>
            <person name="Blouin N."/>
            <person name="Leonard G."/>
            <person name="Richards T.A."/>
            <person name="Lane C.E."/>
        </authorList>
    </citation>
    <scope>NUCLEOTIDE SEQUENCE [LARGE SCALE GENOMIC DNA]</scope>
    <source>
        <strain evidence="3 4">ATCC 34112</strain>
    </source>
</reference>
<dbReference type="Proteomes" id="UP000243217">
    <property type="component" value="Unassembled WGS sequence"/>
</dbReference>
<evidence type="ECO:0000313" key="3">
    <source>
        <dbReference type="EMBL" id="OQS04165.1"/>
    </source>
</evidence>
<dbReference type="OrthoDB" id="366284at2759"/>
<dbReference type="GO" id="GO:0005737">
    <property type="term" value="C:cytoplasm"/>
    <property type="evidence" value="ECO:0007669"/>
    <property type="project" value="InterPro"/>
</dbReference>
<accession>A0A1W0A1M6</accession>
<dbReference type="AlphaFoldDB" id="A0A1W0A1M6"/>
<evidence type="ECO:0000256" key="1">
    <source>
        <dbReference type="SAM" id="MobiDB-lite"/>
    </source>
</evidence>
<gene>
    <name evidence="3" type="ORF">THRCLA_20950</name>
</gene>
<name>A0A1W0A1M6_9STRA</name>
<organism evidence="3 4">
    <name type="scientific">Thraustotheca clavata</name>
    <dbReference type="NCBI Taxonomy" id="74557"/>
    <lineage>
        <taxon>Eukaryota</taxon>
        <taxon>Sar</taxon>
        <taxon>Stramenopiles</taxon>
        <taxon>Oomycota</taxon>
        <taxon>Saprolegniomycetes</taxon>
        <taxon>Saprolegniales</taxon>
        <taxon>Achlyaceae</taxon>
        <taxon>Thraustotheca</taxon>
    </lineage>
</organism>
<evidence type="ECO:0000259" key="2">
    <source>
        <dbReference type="Pfam" id="PF04194"/>
    </source>
</evidence>
<proteinExistence type="predicted"/>
<dbReference type="PANTHER" id="PTHR46421">
    <property type="entry name" value="PROGRAMMED CELL DEATH PROTEIN 2-LIKE"/>
    <property type="match status" value="1"/>
</dbReference>
<dbReference type="STRING" id="74557.A0A1W0A1M6"/>
<dbReference type="InterPro" id="IPR007320">
    <property type="entry name" value="PDCD2_C"/>
</dbReference>
<keyword evidence="4" id="KW-1185">Reference proteome</keyword>
<protein>
    <recommendedName>
        <fullName evidence="2">Programmed cell death protein 2 C-terminal domain-containing protein</fullName>
    </recommendedName>
</protein>
<sequence length="361" mass="40414">MVVSLGLPQENAVVDDTCPFSVKLGGTPAYYSRESSVAYESLRCSRCEYQLYLVAQVYAPVTTDRTLYIFGCNSTECMDTAGSWRALRYEGLNEEEKEVEEEKAAPCDANNTTWGDDDSDDDWGDDGNTTWGAQPAVDLEALLQVRDDAMTTKTTAPVAAKPKVEITEEITTLAPHFAPVLLQVDDEPMESGGEKFAHEEKLLSAYFAEEEKENAQEVAWLKNLLKFTTDVVAAGQTQGEAAESYERTPLREKLFLKFKKRIKRAPTQCLRYNYGGEPLWPYPPPKLEIPKCKCGQERVFELQLVPTTNYFLQVEKYAASDSAHVTKQGGMDWQTVVVWSCPDSCALSHEEFVYAQPANND</sequence>
<feature type="domain" description="Programmed cell death protein 2 C-terminal" evidence="2">
    <location>
        <begin position="253"/>
        <end position="350"/>
    </location>
</feature>